<keyword evidence="6" id="KW-1185">Reference proteome</keyword>
<dbReference type="Pfam" id="PF14449">
    <property type="entry name" value="PT-TG"/>
    <property type="match status" value="1"/>
</dbReference>
<dbReference type="SUPFAM" id="SSF140453">
    <property type="entry name" value="EsxAB dimer-like"/>
    <property type="match status" value="1"/>
</dbReference>
<gene>
    <name evidence="5" type="ORF">LCY76_19005</name>
</gene>
<dbReference type="AlphaFoldDB" id="A0A9X1XEK4"/>
<dbReference type="RefSeq" id="WP_248253912.1">
    <property type="nucleotide sequence ID" value="NZ_JAIWJX010000002.1"/>
</dbReference>
<dbReference type="InterPro" id="IPR027797">
    <property type="entry name" value="PT-TG_dom"/>
</dbReference>
<dbReference type="InterPro" id="IPR036689">
    <property type="entry name" value="ESAT-6-like_sf"/>
</dbReference>
<evidence type="ECO:0000313" key="6">
    <source>
        <dbReference type="Proteomes" id="UP001139011"/>
    </source>
</evidence>
<reference evidence="5" key="1">
    <citation type="submission" date="2021-09" db="EMBL/GenBank/DDBJ databases">
        <title>Genome analysis of Fictibacillus sp. KIGAM418 isolated from marine sediment.</title>
        <authorList>
            <person name="Seo M.-J."/>
            <person name="Cho E.-S."/>
            <person name="Hwang C.Y."/>
        </authorList>
    </citation>
    <scope>NUCLEOTIDE SEQUENCE</scope>
    <source>
        <strain evidence="5">KIGAM418</strain>
    </source>
</reference>
<proteinExistence type="predicted"/>
<evidence type="ECO:0000256" key="2">
    <source>
        <dbReference type="ARBA" id="ARBA00022525"/>
    </source>
</evidence>
<evidence type="ECO:0000313" key="5">
    <source>
        <dbReference type="EMBL" id="MCK6258661.1"/>
    </source>
</evidence>
<accession>A0A9X1XEK4</accession>
<feature type="domain" description="Pre-toxin TG" evidence="4">
    <location>
        <begin position="90"/>
        <end position="157"/>
    </location>
</feature>
<evidence type="ECO:0000256" key="3">
    <source>
        <dbReference type="SAM" id="Coils"/>
    </source>
</evidence>
<feature type="coiled-coil region" evidence="3">
    <location>
        <begin position="55"/>
        <end position="89"/>
    </location>
</feature>
<feature type="coiled-coil region" evidence="3">
    <location>
        <begin position="4"/>
        <end position="31"/>
    </location>
</feature>
<dbReference type="Gene3D" id="1.10.287.1060">
    <property type="entry name" value="ESAT-6-like"/>
    <property type="match status" value="1"/>
</dbReference>
<dbReference type="EMBL" id="JAIWJX010000002">
    <property type="protein sequence ID" value="MCK6258661.1"/>
    <property type="molecule type" value="Genomic_DNA"/>
</dbReference>
<protein>
    <submittedName>
        <fullName evidence="5">WXG100 family type VII secretion target</fullName>
    </submittedName>
</protein>
<name>A0A9X1XEK4_9BACL</name>
<keyword evidence="2" id="KW-0964">Secreted</keyword>
<comment type="caution">
    <text evidence="5">The sequence shown here is derived from an EMBL/GenBank/DDBJ whole genome shotgun (WGS) entry which is preliminary data.</text>
</comment>
<evidence type="ECO:0000259" key="4">
    <source>
        <dbReference type="Pfam" id="PF14449"/>
    </source>
</evidence>
<keyword evidence="3" id="KW-0175">Coiled coil</keyword>
<dbReference type="GO" id="GO:0005576">
    <property type="term" value="C:extracellular region"/>
    <property type="evidence" value="ECO:0007669"/>
    <property type="project" value="UniProtKB-SubCell"/>
</dbReference>
<evidence type="ECO:0000256" key="1">
    <source>
        <dbReference type="ARBA" id="ARBA00004613"/>
    </source>
</evidence>
<comment type="subcellular location">
    <subcellularLocation>
        <location evidence="1">Secreted</location>
    </subcellularLocation>
</comment>
<sequence length="393" mass="44336">MSQINVKPDELEALANDIEKLEDQCDDIQDALKWNYNLLHATYWDIDNTHAGGLYHSLIQKLDHYKALLNNAQEVVKRTEAQFREADQGWFGKAKEWGMELVGVNDVVRIFAEYDPVTGEKLDGWDRLQAVGWTALTIFPPAKLAGLGGKAIIKGAKVLKMGDKAIEAFRGMVKVLHPDVIKNAFRSALKGVMNIPIFPKARRAMEIAGMPGSGLGFHFEEPYKVKDLGRLFAKPAGDLIDKTVGGAARYGERRISDSTYSKLRRASPSSKVQKEINKNIDEIIGTEDFALPGKIIDKKLHADHIVSLDKISRMEGIEKLSLEQQKEIANFIDNFVGLSEAANTSKGSKSFEEWVLYKKENILVNPEFREKMMVKEKELVPRIQQMINEFYKE</sequence>
<dbReference type="Proteomes" id="UP001139011">
    <property type="component" value="Unassembled WGS sequence"/>
</dbReference>
<organism evidence="5 6">
    <name type="scientific">Fictibacillus marinisediminis</name>
    <dbReference type="NCBI Taxonomy" id="2878389"/>
    <lineage>
        <taxon>Bacteria</taxon>
        <taxon>Bacillati</taxon>
        <taxon>Bacillota</taxon>
        <taxon>Bacilli</taxon>
        <taxon>Bacillales</taxon>
        <taxon>Fictibacillaceae</taxon>
        <taxon>Fictibacillus</taxon>
    </lineage>
</organism>